<keyword evidence="7" id="KW-1185">Reference proteome</keyword>
<evidence type="ECO:0000259" key="5">
    <source>
        <dbReference type="PROSITE" id="PS50893"/>
    </source>
</evidence>
<dbReference type="PROSITE" id="PS50893">
    <property type="entry name" value="ABC_TRANSPORTER_2"/>
    <property type="match status" value="1"/>
</dbReference>
<evidence type="ECO:0000256" key="3">
    <source>
        <dbReference type="SAM" id="MobiDB-lite"/>
    </source>
</evidence>
<evidence type="ECO:0000313" key="7">
    <source>
        <dbReference type="Proteomes" id="UP001501821"/>
    </source>
</evidence>
<evidence type="ECO:0000256" key="4">
    <source>
        <dbReference type="SAM" id="Phobius"/>
    </source>
</evidence>
<feature type="transmembrane region" description="Helical" evidence="4">
    <location>
        <begin position="78"/>
        <end position="102"/>
    </location>
</feature>
<dbReference type="Pfam" id="PF00005">
    <property type="entry name" value="ABC_tran"/>
    <property type="match status" value="1"/>
</dbReference>
<proteinExistence type="predicted"/>
<evidence type="ECO:0000256" key="1">
    <source>
        <dbReference type="ARBA" id="ARBA00022448"/>
    </source>
</evidence>
<evidence type="ECO:0000256" key="2">
    <source>
        <dbReference type="ARBA" id="ARBA00022967"/>
    </source>
</evidence>
<keyword evidence="4" id="KW-1133">Transmembrane helix</keyword>
<feature type="compositionally biased region" description="Pro residues" evidence="3">
    <location>
        <begin position="1"/>
        <end position="11"/>
    </location>
</feature>
<feature type="transmembrane region" description="Helical" evidence="4">
    <location>
        <begin position="108"/>
        <end position="133"/>
    </location>
</feature>
<keyword evidence="4" id="KW-0472">Membrane</keyword>
<feature type="transmembrane region" description="Helical" evidence="4">
    <location>
        <begin position="49"/>
        <end position="66"/>
    </location>
</feature>
<dbReference type="InterPro" id="IPR003439">
    <property type="entry name" value="ABC_transporter-like_ATP-bd"/>
</dbReference>
<dbReference type="Gene3D" id="3.40.50.300">
    <property type="entry name" value="P-loop containing nucleotide triphosphate hydrolases"/>
    <property type="match status" value="1"/>
</dbReference>
<feature type="domain" description="ABC transporter" evidence="5">
    <location>
        <begin position="80"/>
        <end position="338"/>
    </location>
</feature>
<dbReference type="InterPro" id="IPR027417">
    <property type="entry name" value="P-loop_NTPase"/>
</dbReference>
<feature type="region of interest" description="Disordered" evidence="3">
    <location>
        <begin position="1"/>
        <end position="41"/>
    </location>
</feature>
<dbReference type="EMBL" id="BAABAH010000005">
    <property type="protein sequence ID" value="GAA3817726.1"/>
    <property type="molecule type" value="Genomic_DNA"/>
</dbReference>
<dbReference type="Proteomes" id="UP001501821">
    <property type="component" value="Unassembled WGS sequence"/>
</dbReference>
<reference evidence="7" key="1">
    <citation type="journal article" date="2019" name="Int. J. Syst. Evol. Microbiol.">
        <title>The Global Catalogue of Microorganisms (GCM) 10K type strain sequencing project: providing services to taxonomists for standard genome sequencing and annotation.</title>
        <authorList>
            <consortium name="The Broad Institute Genomics Platform"/>
            <consortium name="The Broad Institute Genome Sequencing Center for Infectious Disease"/>
            <person name="Wu L."/>
            <person name="Ma J."/>
        </authorList>
    </citation>
    <scope>NUCLEOTIDE SEQUENCE [LARGE SCALE GENOMIC DNA]</scope>
    <source>
        <strain evidence="7">JCM 16953</strain>
    </source>
</reference>
<dbReference type="CDD" id="cd03260">
    <property type="entry name" value="ABC_PstB_phosphate_transporter"/>
    <property type="match status" value="1"/>
</dbReference>
<dbReference type="InterPro" id="IPR005670">
    <property type="entry name" value="PstB-like"/>
</dbReference>
<keyword evidence="4" id="KW-0812">Transmembrane</keyword>
<dbReference type="InterPro" id="IPR017871">
    <property type="entry name" value="ABC_transporter-like_CS"/>
</dbReference>
<accession>A0ABP7IGD8</accession>
<dbReference type="PANTHER" id="PTHR43423">
    <property type="entry name" value="ABC TRANSPORTER I FAMILY MEMBER 17"/>
    <property type="match status" value="1"/>
</dbReference>
<gene>
    <name evidence="6" type="ORF">GCM10022242_19560</name>
</gene>
<dbReference type="PANTHER" id="PTHR43423:SF1">
    <property type="entry name" value="ABC TRANSPORTER I FAMILY MEMBER 17"/>
    <property type="match status" value="1"/>
</dbReference>
<keyword evidence="1" id="KW-0813">Transport</keyword>
<name>A0ABP7IGD8_9ACTN</name>
<protein>
    <recommendedName>
        <fullName evidence="5">ABC transporter domain-containing protein</fullName>
    </recommendedName>
</protein>
<comment type="caution">
    <text evidence="6">The sequence shown here is derived from an EMBL/GenBank/DDBJ whole genome shotgun (WGS) entry which is preliminary data.</text>
</comment>
<dbReference type="PROSITE" id="PS00211">
    <property type="entry name" value="ABC_TRANSPORTER_1"/>
    <property type="match status" value="1"/>
</dbReference>
<sequence>MSAETLPPPVTGTPRLETAEPRTFLPVRDDSAPPPRPRTTLGAPNADDVFVRLGAWVSALGLSWLITQRFLPMRGLPWFVIVLFVTGVLMTALLTAMTGTWVEVKDRVAATIITGGALLVGLAVVSTVVFVFLRGRRPLTHANFFTHDMSGVEPKAGFDSGGVKHAAARRSIGMVFQKPNPFPAMSIRENVLAGLKLTGTKLRKPDKELLVEECLTKGGLWDEVKDRLDAPGGGLSGGQQQRLCIARSLAIKPRVLLMDEPCSALDPTSTRVIEETMVDLAREVTIVIVTHNMQQAARVSDQCAFFLASLGTPGVIVEHGDTRAMFENPKDERTTAYVNGRFG</sequence>
<evidence type="ECO:0000313" key="6">
    <source>
        <dbReference type="EMBL" id="GAA3817726.1"/>
    </source>
</evidence>
<keyword evidence="2" id="KW-1278">Translocase</keyword>
<dbReference type="SUPFAM" id="SSF52540">
    <property type="entry name" value="P-loop containing nucleoside triphosphate hydrolases"/>
    <property type="match status" value="1"/>
</dbReference>
<organism evidence="6 7">
    <name type="scientific">Nocardioides panacisoli</name>
    <dbReference type="NCBI Taxonomy" id="627624"/>
    <lineage>
        <taxon>Bacteria</taxon>
        <taxon>Bacillati</taxon>
        <taxon>Actinomycetota</taxon>
        <taxon>Actinomycetes</taxon>
        <taxon>Propionibacteriales</taxon>
        <taxon>Nocardioidaceae</taxon>
        <taxon>Nocardioides</taxon>
    </lineage>
</organism>